<accession>A0AAN8FWN2</accession>
<evidence type="ECO:0000256" key="1">
    <source>
        <dbReference type="ARBA" id="ARBA00010859"/>
    </source>
</evidence>
<evidence type="ECO:0000256" key="2">
    <source>
        <dbReference type="ARBA" id="ARBA00012732"/>
    </source>
</evidence>
<dbReference type="PROSITE" id="PS00128">
    <property type="entry name" value="GLYCOSYL_HYDROL_F22_1"/>
    <property type="match status" value="1"/>
</dbReference>
<keyword evidence="6" id="KW-0732">Signal</keyword>
<dbReference type="InterPro" id="IPR001916">
    <property type="entry name" value="Glyco_hydro_22"/>
</dbReference>
<organism evidence="8 9">
    <name type="scientific">Patella caerulea</name>
    <name type="common">Rayed Mediterranean limpet</name>
    <dbReference type="NCBI Taxonomy" id="87958"/>
    <lineage>
        <taxon>Eukaryota</taxon>
        <taxon>Metazoa</taxon>
        <taxon>Spiralia</taxon>
        <taxon>Lophotrochozoa</taxon>
        <taxon>Mollusca</taxon>
        <taxon>Gastropoda</taxon>
        <taxon>Patellogastropoda</taxon>
        <taxon>Patelloidea</taxon>
        <taxon>Patellidae</taxon>
        <taxon>Patella</taxon>
    </lineage>
</organism>
<keyword evidence="4" id="KW-1015">Disulfide bond</keyword>
<keyword evidence="9" id="KW-1185">Reference proteome</keyword>
<comment type="similarity">
    <text evidence="1 5">Belongs to the glycosyl hydrolase 22 family.</text>
</comment>
<dbReference type="PROSITE" id="PS51348">
    <property type="entry name" value="GLYCOSYL_HYDROL_F22_2"/>
    <property type="match status" value="1"/>
</dbReference>
<feature type="domain" description="Glycosyl hydrolases family 22 (GH22)" evidence="7">
    <location>
        <begin position="91"/>
        <end position="109"/>
    </location>
</feature>
<dbReference type="GO" id="GO:0003796">
    <property type="term" value="F:lysozyme activity"/>
    <property type="evidence" value="ECO:0007669"/>
    <property type="project" value="UniProtKB-EC"/>
</dbReference>
<dbReference type="EC" id="3.2.1.17" evidence="2"/>
<dbReference type="PRINTS" id="PR00135">
    <property type="entry name" value="LYZLACT"/>
</dbReference>
<name>A0AAN8FWN2_PATCE</name>
<dbReference type="SMART" id="SM00263">
    <property type="entry name" value="LYZ1"/>
    <property type="match status" value="1"/>
</dbReference>
<dbReference type="GO" id="GO:0031640">
    <property type="term" value="P:killing of cells of another organism"/>
    <property type="evidence" value="ECO:0007669"/>
    <property type="project" value="UniProtKB-KW"/>
</dbReference>
<comment type="caution">
    <text evidence="8">The sequence shown here is derived from an EMBL/GenBank/DDBJ whole genome shotgun (WGS) entry which is preliminary data.</text>
</comment>
<dbReference type="InterPro" id="IPR023346">
    <property type="entry name" value="Lysozyme-like_dom_sf"/>
</dbReference>
<feature type="signal peptide" evidence="6">
    <location>
        <begin position="1"/>
        <end position="18"/>
    </location>
</feature>
<evidence type="ECO:0000256" key="5">
    <source>
        <dbReference type="RuleBase" id="RU004440"/>
    </source>
</evidence>
<sequence>MLAYVCLVALFTFAAVEGKVFTRCGLAKELVSVGVPRNDVHHWVCMAQYESSLNTAAQSGPNSDNSRDHGIFQINDYWNCDNGNGRTRNGCRKNCSAFKDDNLSDDVACIKKLKREHRNTYDFSYAYRDYCKNTVTASFLGTCSY</sequence>
<dbReference type="FunFam" id="1.10.530.10:FF:000001">
    <property type="entry name" value="Lysozyme C"/>
    <property type="match status" value="1"/>
</dbReference>
<proteinExistence type="inferred from homology"/>
<evidence type="ECO:0000259" key="7">
    <source>
        <dbReference type="PROSITE" id="PS00128"/>
    </source>
</evidence>
<protein>
    <recommendedName>
        <fullName evidence="2">lysozyme</fullName>
        <ecNumber evidence="2">3.2.1.17</ecNumber>
    </recommendedName>
</protein>
<evidence type="ECO:0000313" key="8">
    <source>
        <dbReference type="EMBL" id="KAK6165697.1"/>
    </source>
</evidence>
<dbReference type="Pfam" id="PF00062">
    <property type="entry name" value="Lys"/>
    <property type="match status" value="1"/>
</dbReference>
<dbReference type="GO" id="GO:0042742">
    <property type="term" value="P:defense response to bacterium"/>
    <property type="evidence" value="ECO:0007669"/>
    <property type="project" value="UniProtKB-KW"/>
</dbReference>
<dbReference type="Gene3D" id="1.10.530.10">
    <property type="match status" value="1"/>
</dbReference>
<reference evidence="8 9" key="1">
    <citation type="submission" date="2024-01" db="EMBL/GenBank/DDBJ databases">
        <title>The genome of the rayed Mediterranean limpet Patella caerulea (Linnaeus, 1758).</title>
        <authorList>
            <person name="Anh-Thu Weber A."/>
            <person name="Halstead-Nussloch G."/>
        </authorList>
    </citation>
    <scope>NUCLEOTIDE SEQUENCE [LARGE SCALE GENOMIC DNA]</scope>
    <source>
        <strain evidence="8">AATW-2023a</strain>
        <tissue evidence="8">Whole specimen</tissue>
    </source>
</reference>
<gene>
    <name evidence="8" type="ORF">SNE40_022576</name>
</gene>
<dbReference type="Proteomes" id="UP001347796">
    <property type="component" value="Unassembled WGS sequence"/>
</dbReference>
<dbReference type="InterPro" id="IPR019799">
    <property type="entry name" value="Glyco_hydro_22_CS"/>
</dbReference>
<dbReference type="AlphaFoldDB" id="A0AAN8FWN2"/>
<evidence type="ECO:0000313" key="9">
    <source>
        <dbReference type="Proteomes" id="UP001347796"/>
    </source>
</evidence>
<evidence type="ECO:0000256" key="6">
    <source>
        <dbReference type="SAM" id="SignalP"/>
    </source>
</evidence>
<dbReference type="PANTHER" id="PTHR11407:SF63">
    <property type="entry name" value="LYSOZYME C"/>
    <property type="match status" value="1"/>
</dbReference>
<feature type="chain" id="PRO_5043055115" description="lysozyme" evidence="6">
    <location>
        <begin position="19"/>
        <end position="145"/>
    </location>
</feature>
<evidence type="ECO:0000256" key="3">
    <source>
        <dbReference type="ARBA" id="ARBA00022638"/>
    </source>
</evidence>
<dbReference type="CDD" id="cd16899">
    <property type="entry name" value="LYZ_C_invert"/>
    <property type="match status" value="1"/>
</dbReference>
<dbReference type="EMBL" id="JAZGQO010000021">
    <property type="protein sequence ID" value="KAK6165697.1"/>
    <property type="molecule type" value="Genomic_DNA"/>
</dbReference>
<keyword evidence="3" id="KW-0081">Bacteriolytic enzyme</keyword>
<dbReference type="SUPFAM" id="SSF53955">
    <property type="entry name" value="Lysozyme-like"/>
    <property type="match status" value="1"/>
</dbReference>
<dbReference type="PANTHER" id="PTHR11407">
    <property type="entry name" value="LYSOZYME C"/>
    <property type="match status" value="1"/>
</dbReference>
<keyword evidence="3" id="KW-0929">Antimicrobial</keyword>
<evidence type="ECO:0000256" key="4">
    <source>
        <dbReference type="ARBA" id="ARBA00023157"/>
    </source>
</evidence>